<organism evidence="1 2">
    <name type="scientific">Teichococcus coralli</name>
    <dbReference type="NCBI Taxonomy" id="2545983"/>
    <lineage>
        <taxon>Bacteria</taxon>
        <taxon>Pseudomonadati</taxon>
        <taxon>Pseudomonadota</taxon>
        <taxon>Alphaproteobacteria</taxon>
        <taxon>Acetobacterales</taxon>
        <taxon>Roseomonadaceae</taxon>
        <taxon>Roseomonas</taxon>
    </lineage>
</organism>
<name>A0A845BKI7_9PROT</name>
<dbReference type="RefSeq" id="WP_160939196.1">
    <property type="nucleotide sequence ID" value="NZ_SNVJ01000028.1"/>
</dbReference>
<evidence type="ECO:0000313" key="1">
    <source>
        <dbReference type="EMBL" id="MXP65787.1"/>
    </source>
</evidence>
<evidence type="ECO:0000313" key="2">
    <source>
        <dbReference type="Proteomes" id="UP000460715"/>
    </source>
</evidence>
<proteinExistence type="predicted"/>
<gene>
    <name evidence="1" type="ORF">E0493_20765</name>
</gene>
<dbReference type="Proteomes" id="UP000460715">
    <property type="component" value="Unassembled WGS sequence"/>
</dbReference>
<dbReference type="EMBL" id="SNVJ01000028">
    <property type="protein sequence ID" value="MXP65787.1"/>
    <property type="molecule type" value="Genomic_DNA"/>
</dbReference>
<sequence length="145" mass="15046">MATHGLPTWPWQAAPIDTLPPAEALLVEGMRLWGEAARLGHPALPAARLPLVTEEVGAAAPALDAVLRAGGDRFALSGPLAPRLGGDEPALLLAFSLAQRGPRREALAAFLRLLPPAPAYGATGAALSLACIFRRAGLLLTNPLR</sequence>
<accession>A0A845BKI7</accession>
<comment type="caution">
    <text evidence="1">The sequence shown here is derived from an EMBL/GenBank/DDBJ whole genome shotgun (WGS) entry which is preliminary data.</text>
</comment>
<keyword evidence="2" id="KW-1185">Reference proteome</keyword>
<dbReference type="AlphaFoldDB" id="A0A845BKI7"/>
<protein>
    <submittedName>
        <fullName evidence="1">Uncharacterized protein</fullName>
    </submittedName>
</protein>
<dbReference type="OrthoDB" id="7276331at2"/>
<reference evidence="1 2" key="1">
    <citation type="submission" date="2019-03" db="EMBL/GenBank/DDBJ databases">
        <title>Roseomonas sp. a novel Roseomonas species isolated from Sea whip Gorgonian.</title>
        <authorList>
            <person name="Li F."/>
            <person name="Pan X."/>
            <person name="Huang S."/>
            <person name="Li Z."/>
            <person name="Meng B."/>
        </authorList>
    </citation>
    <scope>NUCLEOTIDE SEQUENCE [LARGE SCALE GENOMIC DNA]</scope>
    <source>
        <strain evidence="1 2">M0104</strain>
    </source>
</reference>